<dbReference type="EMBL" id="FNGF01000008">
    <property type="protein sequence ID" value="SDL65965.1"/>
    <property type="molecule type" value="Genomic_DNA"/>
</dbReference>
<name>A0A1G9LX28_9ACTN</name>
<evidence type="ECO:0000313" key="2">
    <source>
        <dbReference type="Proteomes" id="UP000198662"/>
    </source>
</evidence>
<proteinExistence type="predicted"/>
<organism evidence="1 2">
    <name type="scientific">Glycomyces sambucus</name>
    <dbReference type="NCBI Taxonomy" id="380244"/>
    <lineage>
        <taxon>Bacteria</taxon>
        <taxon>Bacillati</taxon>
        <taxon>Actinomycetota</taxon>
        <taxon>Actinomycetes</taxon>
        <taxon>Glycomycetales</taxon>
        <taxon>Glycomycetaceae</taxon>
        <taxon>Glycomyces</taxon>
    </lineage>
</organism>
<dbReference type="AlphaFoldDB" id="A0A1G9LX28"/>
<dbReference type="OrthoDB" id="4280462at2"/>
<reference evidence="2" key="1">
    <citation type="submission" date="2016-10" db="EMBL/GenBank/DDBJ databases">
        <authorList>
            <person name="Varghese N."/>
            <person name="Submissions S."/>
        </authorList>
    </citation>
    <scope>NUCLEOTIDE SEQUENCE [LARGE SCALE GENOMIC DNA]</scope>
    <source>
        <strain evidence="2">CGMCC 4.3147</strain>
    </source>
</reference>
<sequence length="126" mass="13252">MPTGDRADYASGQPLSSEVVRTLQVFLAGDDPVCSALRAQIPFARVVGGCECGCPSVGLEVDHPLVGPAPSLASPVVLGSYDDGTHNLVLFTDDGYLSSLELGYVSDEVPTVWPDPAILVRTSLHR</sequence>
<evidence type="ECO:0000313" key="1">
    <source>
        <dbReference type="EMBL" id="SDL65965.1"/>
    </source>
</evidence>
<keyword evidence="2" id="KW-1185">Reference proteome</keyword>
<dbReference type="Proteomes" id="UP000198662">
    <property type="component" value="Unassembled WGS sequence"/>
</dbReference>
<accession>A0A1G9LX28</accession>
<dbReference type="RefSeq" id="WP_143034903.1">
    <property type="nucleotide sequence ID" value="NZ_FNGF01000008.1"/>
</dbReference>
<protein>
    <submittedName>
        <fullName evidence="1">Uncharacterized protein</fullName>
    </submittedName>
</protein>
<gene>
    <name evidence="1" type="ORF">SAMN05216298_4674</name>
</gene>